<evidence type="ECO:0000313" key="2">
    <source>
        <dbReference type="EMBL" id="SKC42139.1"/>
    </source>
</evidence>
<dbReference type="Pfam" id="PF21837">
    <property type="entry name" value="DUF6896"/>
    <property type="match status" value="1"/>
</dbReference>
<dbReference type="STRING" id="688867.SAMN05660236_0352"/>
<evidence type="ECO:0000259" key="1">
    <source>
        <dbReference type="Pfam" id="PF21837"/>
    </source>
</evidence>
<dbReference type="Proteomes" id="UP000190961">
    <property type="component" value="Unassembled WGS sequence"/>
</dbReference>
<name>A0A1T5ISL2_9BACT</name>
<dbReference type="EMBL" id="FUZU01000001">
    <property type="protein sequence ID" value="SKC42139.1"/>
    <property type="molecule type" value="Genomic_DNA"/>
</dbReference>
<feature type="domain" description="DUF6896" evidence="1">
    <location>
        <begin position="86"/>
        <end position="215"/>
    </location>
</feature>
<accession>A0A1T5ISL2</accession>
<protein>
    <recommendedName>
        <fullName evidence="1">DUF6896 domain-containing protein</fullName>
    </recommendedName>
</protein>
<proteinExistence type="predicted"/>
<gene>
    <name evidence="2" type="ORF">SAMN05660236_0352</name>
</gene>
<sequence length="267" mass="30967">MNRTTDIIAISSVERIPTLETVQAIPRERILKLVFEKGVQSQREAVGQKLKNELPGFQIGIHTIEPEINIAKLITDQEIETNQAFFEQCAKDYRKLGEELLFKLVDELDLKLNKDFPMETFNELKCDKRQIGKIKGWRYFVHGFHCGFENNETGQLIEVPLVFGLEFGDLDPYFFSKFIKSTSNYRPLPVDIFEDYADGVRIIERMVSLGKFERICSNVGNHYGVVVADRAKVGIKSYLELEKMSQEQNKQIERPKFNFWSFIGLKK</sequence>
<dbReference type="RefSeq" id="WP_185145716.1">
    <property type="nucleotide sequence ID" value="NZ_FUZU01000001.1"/>
</dbReference>
<reference evidence="2 3" key="1">
    <citation type="submission" date="2017-02" db="EMBL/GenBank/DDBJ databases">
        <authorList>
            <person name="Peterson S.W."/>
        </authorList>
    </citation>
    <scope>NUCLEOTIDE SEQUENCE [LARGE SCALE GENOMIC DNA]</scope>
    <source>
        <strain evidence="2 3">DSM 25262</strain>
    </source>
</reference>
<keyword evidence="3" id="KW-1185">Reference proteome</keyword>
<dbReference type="InterPro" id="IPR054191">
    <property type="entry name" value="DUF6896"/>
</dbReference>
<dbReference type="AlphaFoldDB" id="A0A1T5ISL2"/>
<evidence type="ECO:0000313" key="3">
    <source>
        <dbReference type="Proteomes" id="UP000190961"/>
    </source>
</evidence>
<organism evidence="2 3">
    <name type="scientific">Ohtaekwangia koreensis</name>
    <dbReference type="NCBI Taxonomy" id="688867"/>
    <lineage>
        <taxon>Bacteria</taxon>
        <taxon>Pseudomonadati</taxon>
        <taxon>Bacteroidota</taxon>
        <taxon>Cytophagia</taxon>
        <taxon>Cytophagales</taxon>
        <taxon>Fulvivirgaceae</taxon>
        <taxon>Ohtaekwangia</taxon>
    </lineage>
</organism>